<evidence type="ECO:0000313" key="2">
    <source>
        <dbReference type="EMBL" id="GIL91070.1"/>
    </source>
</evidence>
<keyword evidence="3" id="KW-1185">Reference proteome</keyword>
<organism evidence="2 3">
    <name type="scientific">Volvox reticuliferus</name>
    <dbReference type="NCBI Taxonomy" id="1737510"/>
    <lineage>
        <taxon>Eukaryota</taxon>
        <taxon>Viridiplantae</taxon>
        <taxon>Chlorophyta</taxon>
        <taxon>core chlorophytes</taxon>
        <taxon>Chlorophyceae</taxon>
        <taxon>CS clade</taxon>
        <taxon>Chlamydomonadales</taxon>
        <taxon>Volvocaceae</taxon>
        <taxon>Volvox</taxon>
    </lineage>
</organism>
<dbReference type="Proteomes" id="UP000747110">
    <property type="component" value="Unassembled WGS sequence"/>
</dbReference>
<dbReference type="EMBL" id="BNCP01000062">
    <property type="protein sequence ID" value="GIL91070.1"/>
    <property type="molecule type" value="Genomic_DNA"/>
</dbReference>
<accession>A0A8J4D1H4</accession>
<reference evidence="2" key="1">
    <citation type="journal article" date="2021" name="Proc. Natl. Acad. Sci. U.S.A.">
        <title>Three genomes in the algal genus Volvox reveal the fate of a haploid sex-determining region after a transition to homothallism.</title>
        <authorList>
            <person name="Yamamoto K."/>
            <person name="Hamaji T."/>
            <person name="Kawai-Toyooka H."/>
            <person name="Matsuzaki R."/>
            <person name="Takahashi F."/>
            <person name="Nishimura Y."/>
            <person name="Kawachi M."/>
            <person name="Noguchi H."/>
            <person name="Minakuchi Y."/>
            <person name="Umen J.G."/>
            <person name="Toyoda A."/>
            <person name="Nozaki H."/>
        </authorList>
    </citation>
    <scope>NUCLEOTIDE SEQUENCE</scope>
    <source>
        <strain evidence="2">NIES-3786</strain>
    </source>
</reference>
<gene>
    <name evidence="2" type="ORF">Vretifemale_18754</name>
</gene>
<feature type="region of interest" description="Disordered" evidence="1">
    <location>
        <begin position="136"/>
        <end position="160"/>
    </location>
</feature>
<comment type="caution">
    <text evidence="2">The sequence shown here is derived from an EMBL/GenBank/DDBJ whole genome shotgun (WGS) entry which is preliminary data.</text>
</comment>
<evidence type="ECO:0000256" key="1">
    <source>
        <dbReference type="SAM" id="MobiDB-lite"/>
    </source>
</evidence>
<evidence type="ECO:0000313" key="3">
    <source>
        <dbReference type="Proteomes" id="UP000747110"/>
    </source>
</evidence>
<feature type="region of interest" description="Disordered" evidence="1">
    <location>
        <begin position="41"/>
        <end position="82"/>
    </location>
</feature>
<name>A0A8J4D1H4_9CHLO</name>
<proteinExistence type="predicted"/>
<dbReference type="OrthoDB" id="551248at2759"/>
<sequence length="160" mass="15795">MPLQPPPRPCYGGHLAADQHSAAKMGSQSAVRAVEAAISLPSRPANPASDNVLTVGDVSSVPGAPTIGAPPRREGGGMASQGGVAGRVTAVVSEAAHSVGATIEGVAEGLTEAAAQTWSTAKTAGRRIGNAARHLAEDATTKGHGSKACEGVDNAEENGS</sequence>
<dbReference type="AlphaFoldDB" id="A0A8J4D1H4"/>
<protein>
    <submittedName>
        <fullName evidence="2">Uncharacterized protein</fullName>
    </submittedName>
</protein>